<dbReference type="OMA" id="FRMACWV"/>
<feature type="compositionally biased region" description="Basic and acidic residues" evidence="1">
    <location>
        <begin position="177"/>
        <end position="187"/>
    </location>
</feature>
<accession>A0A0N0VF63</accession>
<feature type="compositionally biased region" description="Acidic residues" evidence="1">
    <location>
        <begin position="1"/>
        <end position="21"/>
    </location>
</feature>
<evidence type="ECO:0000313" key="3">
    <source>
        <dbReference type="Proteomes" id="UP000037923"/>
    </source>
</evidence>
<feature type="compositionally biased region" description="Polar residues" evidence="1">
    <location>
        <begin position="275"/>
        <end position="287"/>
    </location>
</feature>
<dbReference type="RefSeq" id="XP_015658717.1">
    <property type="nucleotide sequence ID" value="XM_015802273.1"/>
</dbReference>
<feature type="region of interest" description="Disordered" evidence="1">
    <location>
        <begin position="1"/>
        <end position="187"/>
    </location>
</feature>
<feature type="compositionally biased region" description="Basic and acidic residues" evidence="1">
    <location>
        <begin position="246"/>
        <end position="256"/>
    </location>
</feature>
<dbReference type="VEuPathDB" id="TriTrypDB:LpyrH10_08_0220"/>
<evidence type="ECO:0000256" key="1">
    <source>
        <dbReference type="SAM" id="MobiDB-lite"/>
    </source>
</evidence>
<dbReference type="AlphaFoldDB" id="A0A0N0VF63"/>
<keyword evidence="3" id="KW-1185">Reference proteome</keyword>
<gene>
    <name evidence="2" type="ORF">ABB37_04573</name>
</gene>
<comment type="caution">
    <text evidence="2">The sequence shown here is derived from an EMBL/GenBank/DDBJ whole genome shotgun (WGS) entry which is preliminary data.</text>
</comment>
<name>A0A0N0VF63_LEPPY</name>
<organism evidence="2 3">
    <name type="scientific">Leptomonas pyrrhocoris</name>
    <name type="common">Firebug parasite</name>
    <dbReference type="NCBI Taxonomy" id="157538"/>
    <lineage>
        <taxon>Eukaryota</taxon>
        <taxon>Discoba</taxon>
        <taxon>Euglenozoa</taxon>
        <taxon>Kinetoplastea</taxon>
        <taxon>Metakinetoplastina</taxon>
        <taxon>Trypanosomatida</taxon>
        <taxon>Trypanosomatidae</taxon>
        <taxon>Leishmaniinae</taxon>
        <taxon>Leptomonas</taxon>
    </lineage>
</organism>
<feature type="region of interest" description="Disordered" evidence="1">
    <location>
        <begin position="200"/>
        <end position="287"/>
    </location>
</feature>
<feature type="region of interest" description="Disordered" evidence="1">
    <location>
        <begin position="373"/>
        <end position="408"/>
    </location>
</feature>
<feature type="region of interest" description="Disordered" evidence="1">
    <location>
        <begin position="500"/>
        <end position="562"/>
    </location>
</feature>
<reference evidence="2 3" key="1">
    <citation type="submission" date="2015-07" db="EMBL/GenBank/DDBJ databases">
        <title>High-quality genome of monoxenous trypanosomatid Leptomonas pyrrhocoris.</title>
        <authorList>
            <person name="Flegontov P."/>
            <person name="Butenko A."/>
            <person name="Firsov S."/>
            <person name="Vlcek C."/>
            <person name="Logacheva M.D."/>
            <person name="Field M."/>
            <person name="Filatov D."/>
            <person name="Flegontova O."/>
            <person name="Gerasimov E."/>
            <person name="Jackson A.P."/>
            <person name="Kelly S."/>
            <person name="Opperdoes F."/>
            <person name="O'Reilly A."/>
            <person name="Votypka J."/>
            <person name="Yurchenko V."/>
            <person name="Lukes J."/>
        </authorList>
    </citation>
    <scope>NUCLEOTIDE SEQUENCE [LARGE SCALE GENOMIC DNA]</scope>
    <source>
        <strain evidence="2">H10</strain>
    </source>
</reference>
<proteinExistence type="predicted"/>
<dbReference type="EMBL" id="LGTL01000008">
    <property type="protein sequence ID" value="KPA80278.1"/>
    <property type="molecule type" value="Genomic_DNA"/>
</dbReference>
<feature type="compositionally biased region" description="Low complexity" evidence="1">
    <location>
        <begin position="43"/>
        <end position="77"/>
    </location>
</feature>
<dbReference type="OrthoDB" id="266289at2759"/>
<dbReference type="GeneID" id="26904864"/>
<feature type="compositionally biased region" description="Low complexity" evidence="1">
    <location>
        <begin position="386"/>
        <end position="408"/>
    </location>
</feature>
<protein>
    <submittedName>
        <fullName evidence="2">Uncharacterized protein</fullName>
    </submittedName>
</protein>
<feature type="compositionally biased region" description="Polar residues" evidence="1">
    <location>
        <begin position="157"/>
        <end position="171"/>
    </location>
</feature>
<sequence>MLNYDDSFEAESTSADEEEDAVSAHPSPLSNSDGAKSLKDEASPTSKSATSATSPPSGASPTAPSASPATTAPGTGALPQQVPVPIPVNAMVEQPKGPAPTWERSDRSSASSSFPFLPMPRSRAGALVSPIQGDDALTSVKGAESSGGQNDGDAQRRSTFQSSDKLSNSGSAGVPREIAEKAARAGERAEFQALSHFVAFGSEQGSASTTTFKGPASHRTSELQVPPAPSRVPRQFVAFPQSEDDSSTKEEKREPSLKLPSEWPHDAALTEESPQKTLSETKSASVAPSSIFSTLSQHLLVPTPQLQAPATAAAAAPSLPPPFAPSPLAPAATSAAAVPGVSSPSLLTPGGVGSAPLPFKAHATDTTATTTSAPLLTLPSLPPPGWSATGTSSTSSTTAAPSPFKSAPAGTIKAKSWMMGGESAHCDATTSLEQRAQLVAPLPPPPDHHRMAAAEARVSELREASEAVERLVKAFAMLRGYGALEMRDGREQATAKASVSAATTTAHRAGASATVQVRPASRTRGPRVPTAHFDVNRTDPSQQPAKLNEVPLSAPCSSSNNKEERERLAEGLVMDCVLGFLQEHTKRRGTAEGEAKEKVNHNDVPLWQASRPHYEVVSSESFAGGDGAARRDRFAAQTSAKAATSATRDYAGSSAVTSGVPGIHVPLFDPRDRHSVTDLYNAVREALEKYVLRRVRTDGPAAPHTPTTAPLAVTHITAGFAWALLLDISCVCQEITRCAYDTAASSPSAVYPILVQFKGDAVCAEVARAAMHCLPFEVLNTTDKNEASVSVEMRGCLFRMACWVTQEQLWAVSDALMDTVREDVVRRAKVTLYSLFSTAAPSEVDPRLLVPPQLPMFTMLPLPNRSGRASAAATAAVDRASPAGVRYPKNPRNTAEASAAERDVFDVPAAALQRVAYGVSVLSTDILSTSGADSILTGVRAEEYAEVATAVSETVAELLQDEAIKAAVQRRAAEKVKKAQMEKTNYVSASRQRKEQAIIDRAEKEAEEVVRHILQEMQAQGVP</sequence>
<evidence type="ECO:0000313" key="2">
    <source>
        <dbReference type="EMBL" id="KPA80278.1"/>
    </source>
</evidence>
<dbReference type="Proteomes" id="UP000037923">
    <property type="component" value="Unassembled WGS sequence"/>
</dbReference>
<feature type="compositionally biased region" description="Polar residues" evidence="1">
    <location>
        <begin position="203"/>
        <end position="212"/>
    </location>
</feature>